<feature type="transmembrane region" description="Helical" evidence="9">
    <location>
        <begin position="189"/>
        <end position="208"/>
    </location>
</feature>
<evidence type="ECO:0000256" key="8">
    <source>
        <dbReference type="SAM" id="MobiDB-lite"/>
    </source>
</evidence>
<feature type="compositionally biased region" description="Low complexity" evidence="8">
    <location>
        <begin position="29"/>
        <end position="43"/>
    </location>
</feature>
<feature type="transmembrane region" description="Helical" evidence="9">
    <location>
        <begin position="259"/>
        <end position="280"/>
    </location>
</feature>
<evidence type="ECO:0000256" key="2">
    <source>
        <dbReference type="ARBA" id="ARBA00022448"/>
    </source>
</evidence>
<reference evidence="11" key="1">
    <citation type="submission" date="2020-10" db="EMBL/GenBank/DDBJ databases">
        <authorList>
            <person name="Gilroy R."/>
        </authorList>
    </citation>
    <scope>NUCLEOTIDE SEQUENCE</scope>
    <source>
        <strain evidence="11">9366</strain>
    </source>
</reference>
<feature type="transmembrane region" description="Helical" evidence="9">
    <location>
        <begin position="123"/>
        <end position="145"/>
    </location>
</feature>
<keyword evidence="7 9" id="KW-0472">Membrane</keyword>
<comment type="caution">
    <text evidence="11">The sequence shown here is derived from an EMBL/GenBank/DDBJ whole genome shotgun (WGS) entry which is preliminary data.</text>
</comment>
<dbReference type="AlphaFoldDB" id="A0A9D1MM94"/>
<evidence type="ECO:0000256" key="7">
    <source>
        <dbReference type="ARBA" id="ARBA00023136"/>
    </source>
</evidence>
<feature type="transmembrane region" description="Helical" evidence="9">
    <location>
        <begin position="451"/>
        <end position="471"/>
    </location>
</feature>
<evidence type="ECO:0000256" key="6">
    <source>
        <dbReference type="ARBA" id="ARBA00022989"/>
    </source>
</evidence>
<evidence type="ECO:0000313" key="12">
    <source>
        <dbReference type="Proteomes" id="UP000824145"/>
    </source>
</evidence>
<keyword evidence="2" id="KW-0813">Transport</keyword>
<dbReference type="InterPro" id="IPR003352">
    <property type="entry name" value="PTS_EIIC"/>
</dbReference>
<name>A0A9D1MM94_9FIRM</name>
<evidence type="ECO:0000259" key="10">
    <source>
        <dbReference type="Pfam" id="PF13303"/>
    </source>
</evidence>
<proteinExistence type="predicted"/>
<dbReference type="EMBL" id="DVNJ01000020">
    <property type="protein sequence ID" value="HIU62882.1"/>
    <property type="molecule type" value="Genomic_DNA"/>
</dbReference>
<feature type="transmembrane region" description="Helical" evidence="9">
    <location>
        <begin position="340"/>
        <end position="364"/>
    </location>
</feature>
<feature type="transmembrane region" description="Helical" evidence="9">
    <location>
        <begin position="300"/>
        <end position="328"/>
    </location>
</feature>
<feature type="region of interest" description="Disordered" evidence="8">
    <location>
        <begin position="1"/>
        <end position="95"/>
    </location>
</feature>
<keyword evidence="6 9" id="KW-1133">Transmembrane helix</keyword>
<sequence>MKKSKVTPKEGEGAAVCRQARENAEQGRENVSASENNEAVNAALSQEAEDSASEEKLPAPENNKAVNAALRQEAQEGGAGITSAPENAESDEAQAGASGLKERAIVFFKEKTLPALKRLPKRWFIDAFTGMAQGLFVTLIAGTIVKTLGGIIGDNAFGNFLTLLGNIASVMMGAGIGAGMGSKLKAPGLVVFSAIVAGFVGAWSDVFITCAADGSSSVLAAIGQKVAAGSPGNPIGAYVTALTAIEISSLVAGKTKLDILLVPLTALLCTLAGAYIAWPFSWLIGQLGTGIALATDLQPVLMGIIVAAVMGILLTLPTSSAAIWVSVATPVLTSGDAVQVNAMLIAGGAAVVGCACHMVGFAVLSFKENGVAGLVSQGLGTSMLQIPNIMRHPQLLIPPTVAAAICGPIATGAFKLMCGAGGGGMGTCGFVGIIEAYNASIVQGGMEQWKFWLAIALLFFVAPALICWALGKLMRVKGWIKDGYLKI</sequence>
<gene>
    <name evidence="11" type="ORF">IAB07_03835</name>
</gene>
<dbReference type="GO" id="GO:0009401">
    <property type="term" value="P:phosphoenolpyruvate-dependent sugar phosphotransferase system"/>
    <property type="evidence" value="ECO:0007669"/>
    <property type="project" value="InterPro"/>
</dbReference>
<dbReference type="GO" id="GO:0008982">
    <property type="term" value="F:protein-N(PI)-phosphohistidine-sugar phosphotransferase activity"/>
    <property type="evidence" value="ECO:0007669"/>
    <property type="project" value="InterPro"/>
</dbReference>
<evidence type="ECO:0000256" key="1">
    <source>
        <dbReference type="ARBA" id="ARBA00004651"/>
    </source>
</evidence>
<keyword evidence="5 9" id="KW-0812">Transmembrane</keyword>
<protein>
    <submittedName>
        <fullName evidence="11">PTS sugar transporter subunit IIC</fullName>
    </submittedName>
</protein>
<reference evidence="11" key="2">
    <citation type="journal article" date="2021" name="PeerJ">
        <title>Extensive microbial diversity within the chicken gut microbiome revealed by metagenomics and culture.</title>
        <authorList>
            <person name="Gilroy R."/>
            <person name="Ravi A."/>
            <person name="Getino M."/>
            <person name="Pursley I."/>
            <person name="Horton D.L."/>
            <person name="Alikhan N.F."/>
            <person name="Baker D."/>
            <person name="Gharbi K."/>
            <person name="Hall N."/>
            <person name="Watson M."/>
            <person name="Adriaenssens E.M."/>
            <person name="Foster-Nyarko E."/>
            <person name="Jarju S."/>
            <person name="Secka A."/>
            <person name="Antonio M."/>
            <person name="Oren A."/>
            <person name="Chaudhuri R.R."/>
            <person name="La Ragione R."/>
            <person name="Hildebrand F."/>
            <person name="Pallen M.J."/>
        </authorList>
    </citation>
    <scope>NUCLEOTIDE SEQUENCE</scope>
    <source>
        <strain evidence="11">9366</strain>
    </source>
</reference>
<dbReference type="Proteomes" id="UP000824145">
    <property type="component" value="Unassembled WGS sequence"/>
</dbReference>
<keyword evidence="3" id="KW-1003">Cell membrane</keyword>
<feature type="domain" description="Phosphotransferase system EIIC" evidence="10">
    <location>
        <begin position="126"/>
        <end position="486"/>
    </location>
</feature>
<dbReference type="GO" id="GO:0005886">
    <property type="term" value="C:plasma membrane"/>
    <property type="evidence" value="ECO:0007669"/>
    <property type="project" value="UniProtKB-SubCell"/>
</dbReference>
<evidence type="ECO:0000313" key="11">
    <source>
        <dbReference type="EMBL" id="HIU62882.1"/>
    </source>
</evidence>
<keyword evidence="4 11" id="KW-0762">Sugar transport</keyword>
<dbReference type="Pfam" id="PF13303">
    <property type="entry name" value="PTS_EIIC_2"/>
    <property type="match status" value="1"/>
</dbReference>
<comment type="subcellular location">
    <subcellularLocation>
        <location evidence="1">Cell membrane</location>
        <topology evidence="1">Multi-pass membrane protein</topology>
    </subcellularLocation>
</comment>
<organism evidence="11 12">
    <name type="scientific">Candidatus Caccalectryoclostridium excrementigallinarum</name>
    <dbReference type="NCBI Taxonomy" id="2840710"/>
    <lineage>
        <taxon>Bacteria</taxon>
        <taxon>Bacillati</taxon>
        <taxon>Bacillota</taxon>
        <taxon>Clostridia</taxon>
        <taxon>Christensenellales</taxon>
        <taxon>Christensenellaceae</taxon>
        <taxon>Christensenellaceae incertae sedis</taxon>
        <taxon>Candidatus Caccalectryoclostridium</taxon>
    </lineage>
</organism>
<evidence type="ECO:0000256" key="9">
    <source>
        <dbReference type="SAM" id="Phobius"/>
    </source>
</evidence>
<evidence type="ECO:0000256" key="4">
    <source>
        <dbReference type="ARBA" id="ARBA00022597"/>
    </source>
</evidence>
<accession>A0A9D1MM94</accession>
<evidence type="ECO:0000256" key="3">
    <source>
        <dbReference type="ARBA" id="ARBA00022475"/>
    </source>
</evidence>
<evidence type="ECO:0000256" key="5">
    <source>
        <dbReference type="ARBA" id="ARBA00022692"/>
    </source>
</evidence>
<feature type="transmembrane region" description="Helical" evidence="9">
    <location>
        <begin position="157"/>
        <end position="177"/>
    </location>
</feature>
<feature type="compositionally biased region" description="Basic and acidic residues" evidence="8">
    <location>
        <begin position="19"/>
        <end position="28"/>
    </location>
</feature>